<gene>
    <name evidence="2" type="ORF">ES319_D13G094100v1</name>
</gene>
<dbReference type="OrthoDB" id="207175at2759"/>
<feature type="region of interest" description="Disordered" evidence="1">
    <location>
        <begin position="101"/>
        <end position="126"/>
    </location>
</feature>
<dbReference type="Proteomes" id="UP000327439">
    <property type="component" value="Chromosome D13"/>
</dbReference>
<proteinExistence type="predicted"/>
<keyword evidence="3" id="KW-1185">Reference proteome</keyword>
<sequence length="126" mass="14700">MEIMMFNKAQCLGSHRRRLCSVVDDEVQALRCVKRRRRTLGSVAVRFDGNQGLVQVQPQQQNEQRRIAASTVKRSSRFRGVSRWTGRYEAHLWDKLSWNVTQKKKGKQAQEQRGTRSDKGKEKVIE</sequence>
<dbReference type="AlphaFoldDB" id="A0A5J5NJ79"/>
<protein>
    <recommendedName>
        <fullName evidence="4">AP2/ERF domain-containing protein</fullName>
    </recommendedName>
</protein>
<dbReference type="PANTHER" id="PTHR32467">
    <property type="entry name" value="AP2-LIKE ETHYLENE-RESPONSIVE TRANSCRIPTION FACTOR"/>
    <property type="match status" value="1"/>
</dbReference>
<name>A0A5J5NJ79_GOSBA</name>
<evidence type="ECO:0000313" key="2">
    <source>
        <dbReference type="EMBL" id="KAB1994359.1"/>
    </source>
</evidence>
<organism evidence="2 3">
    <name type="scientific">Gossypium barbadense</name>
    <name type="common">Sea Island cotton</name>
    <name type="synonym">Hibiscus barbadensis</name>
    <dbReference type="NCBI Taxonomy" id="3634"/>
    <lineage>
        <taxon>Eukaryota</taxon>
        <taxon>Viridiplantae</taxon>
        <taxon>Streptophyta</taxon>
        <taxon>Embryophyta</taxon>
        <taxon>Tracheophyta</taxon>
        <taxon>Spermatophyta</taxon>
        <taxon>Magnoliopsida</taxon>
        <taxon>eudicotyledons</taxon>
        <taxon>Gunneridae</taxon>
        <taxon>Pentapetalae</taxon>
        <taxon>rosids</taxon>
        <taxon>malvids</taxon>
        <taxon>Malvales</taxon>
        <taxon>Malvaceae</taxon>
        <taxon>Malvoideae</taxon>
        <taxon>Gossypium</taxon>
    </lineage>
</organism>
<reference evidence="3" key="1">
    <citation type="journal article" date="2020" name="Nat. Genet.">
        <title>Genomic diversifications of five Gossypium allopolyploid species and their impact on cotton improvement.</title>
        <authorList>
            <person name="Chen Z.J."/>
            <person name="Sreedasyam A."/>
            <person name="Ando A."/>
            <person name="Song Q."/>
            <person name="De Santiago L.M."/>
            <person name="Hulse-Kemp A.M."/>
            <person name="Ding M."/>
            <person name="Ye W."/>
            <person name="Kirkbride R.C."/>
            <person name="Jenkins J."/>
            <person name="Plott C."/>
            <person name="Lovell J."/>
            <person name="Lin Y.M."/>
            <person name="Vaughn R."/>
            <person name="Liu B."/>
            <person name="Simpson S."/>
            <person name="Scheffler B.E."/>
            <person name="Wen L."/>
            <person name="Saski C.A."/>
            <person name="Grover C.E."/>
            <person name="Hu G."/>
            <person name="Conover J.L."/>
            <person name="Carlson J.W."/>
            <person name="Shu S."/>
            <person name="Boston L.B."/>
            <person name="Williams M."/>
            <person name="Peterson D.G."/>
            <person name="McGee K."/>
            <person name="Jones D.C."/>
            <person name="Wendel J.F."/>
            <person name="Stelly D.M."/>
            <person name="Grimwood J."/>
            <person name="Schmutz J."/>
        </authorList>
    </citation>
    <scope>NUCLEOTIDE SEQUENCE [LARGE SCALE GENOMIC DNA]</scope>
    <source>
        <strain evidence="3">cv. 3-79</strain>
    </source>
</reference>
<evidence type="ECO:0000313" key="3">
    <source>
        <dbReference type="Proteomes" id="UP000327439"/>
    </source>
</evidence>
<accession>A0A5J5NJ79</accession>
<feature type="compositionally biased region" description="Basic and acidic residues" evidence="1">
    <location>
        <begin position="108"/>
        <end position="126"/>
    </location>
</feature>
<dbReference type="PANTHER" id="PTHR32467:SF81">
    <property type="entry name" value="OS06G0145700 PROTEIN"/>
    <property type="match status" value="1"/>
</dbReference>
<dbReference type="EMBL" id="CM018227">
    <property type="protein sequence ID" value="KAB1994359.1"/>
    <property type="molecule type" value="Genomic_DNA"/>
</dbReference>
<evidence type="ECO:0000256" key="1">
    <source>
        <dbReference type="SAM" id="MobiDB-lite"/>
    </source>
</evidence>
<evidence type="ECO:0008006" key="4">
    <source>
        <dbReference type="Google" id="ProtNLM"/>
    </source>
</evidence>